<dbReference type="InterPro" id="IPR050482">
    <property type="entry name" value="Sensor_HK_TwoCompSys"/>
</dbReference>
<dbReference type="Gene3D" id="3.30.565.10">
    <property type="entry name" value="Histidine kinase-like ATPase, C-terminal domain"/>
    <property type="match status" value="1"/>
</dbReference>
<dbReference type="EC" id="2.7.13.3" evidence="2"/>
<dbReference type="InterPro" id="IPR005467">
    <property type="entry name" value="His_kinase_dom"/>
</dbReference>
<dbReference type="Proteomes" id="UP000762110">
    <property type="component" value="Unassembled WGS sequence"/>
</dbReference>
<dbReference type="RefSeq" id="WP_173268543.1">
    <property type="nucleotide sequence ID" value="NZ_JABMKV010000001.1"/>
</dbReference>
<keyword evidence="3" id="KW-0597">Phosphoprotein</keyword>
<evidence type="ECO:0000313" key="11">
    <source>
        <dbReference type="EMBL" id="NQX30347.1"/>
    </source>
</evidence>
<evidence type="ECO:0000256" key="9">
    <source>
        <dbReference type="SAM" id="Phobius"/>
    </source>
</evidence>
<dbReference type="InterPro" id="IPR036890">
    <property type="entry name" value="HATPase_C_sf"/>
</dbReference>
<keyword evidence="5" id="KW-0547">Nucleotide-binding</keyword>
<proteinExistence type="predicted"/>
<evidence type="ECO:0000256" key="4">
    <source>
        <dbReference type="ARBA" id="ARBA00022679"/>
    </source>
</evidence>
<feature type="transmembrane region" description="Helical" evidence="9">
    <location>
        <begin position="6"/>
        <end position="27"/>
    </location>
</feature>
<dbReference type="Pfam" id="PF02518">
    <property type="entry name" value="HATPase_c"/>
    <property type="match status" value="1"/>
</dbReference>
<evidence type="ECO:0000256" key="2">
    <source>
        <dbReference type="ARBA" id="ARBA00012438"/>
    </source>
</evidence>
<feature type="domain" description="Histidine kinase" evidence="10">
    <location>
        <begin position="69"/>
        <end position="260"/>
    </location>
</feature>
<evidence type="ECO:0000313" key="12">
    <source>
        <dbReference type="Proteomes" id="UP000762110"/>
    </source>
</evidence>
<dbReference type="InterPro" id="IPR003594">
    <property type="entry name" value="HATPase_dom"/>
</dbReference>
<comment type="caution">
    <text evidence="11">The sequence shown here is derived from an EMBL/GenBank/DDBJ whole genome shotgun (WGS) entry which is preliminary data.</text>
</comment>
<dbReference type="PANTHER" id="PTHR24421:SF10">
    <property type="entry name" value="NITRATE_NITRITE SENSOR PROTEIN NARQ"/>
    <property type="match status" value="1"/>
</dbReference>
<dbReference type="PANTHER" id="PTHR24421">
    <property type="entry name" value="NITRATE/NITRITE SENSOR PROTEIN NARX-RELATED"/>
    <property type="match status" value="1"/>
</dbReference>
<evidence type="ECO:0000256" key="8">
    <source>
        <dbReference type="ARBA" id="ARBA00023012"/>
    </source>
</evidence>
<keyword evidence="9" id="KW-0812">Transmembrane</keyword>
<keyword evidence="9" id="KW-1133">Transmembrane helix</keyword>
<keyword evidence="6" id="KW-0418">Kinase</keyword>
<keyword evidence="12" id="KW-1185">Reference proteome</keyword>
<sequence>MDNIYLLIFYSVLAIFILVTFFLLLYIKNQNMVWQQRKLFQETEIAQQKQLLSAVIDSQEIERKRIGEDLHDEVGGTLSAIKLMLNAAMRQYNSADQEVILPAKQLIDKMIVDVRNIAHDLSPPGLAMFGLYTSIEGFVSLINKTGEIEVILSNELKLEEKLLSEKAELALFRVITQLIANTLKHADATKIEIYFKQQENNFEIIYQDNGKGFDVEILNEKKGIGMQNIISRIQMINGIYMLETNINGGFKMEISCPLDTII</sequence>
<dbReference type="CDD" id="cd16917">
    <property type="entry name" value="HATPase_UhpB-NarQ-NarX-like"/>
    <property type="match status" value="1"/>
</dbReference>
<evidence type="ECO:0000256" key="5">
    <source>
        <dbReference type="ARBA" id="ARBA00022741"/>
    </source>
</evidence>
<evidence type="ECO:0000256" key="1">
    <source>
        <dbReference type="ARBA" id="ARBA00000085"/>
    </source>
</evidence>
<dbReference type="Gene3D" id="1.20.5.1930">
    <property type="match status" value="1"/>
</dbReference>
<evidence type="ECO:0000256" key="7">
    <source>
        <dbReference type="ARBA" id="ARBA00022840"/>
    </source>
</evidence>
<keyword evidence="9" id="KW-0472">Membrane</keyword>
<keyword evidence="8" id="KW-0902">Two-component regulatory system</keyword>
<accession>A0ABX2D8G5</accession>
<dbReference type="SUPFAM" id="SSF55874">
    <property type="entry name" value="ATPase domain of HSP90 chaperone/DNA topoisomerase II/histidine kinase"/>
    <property type="match status" value="1"/>
</dbReference>
<dbReference type="PROSITE" id="PS50109">
    <property type="entry name" value="HIS_KIN"/>
    <property type="match status" value="1"/>
</dbReference>
<evidence type="ECO:0000256" key="3">
    <source>
        <dbReference type="ARBA" id="ARBA00022553"/>
    </source>
</evidence>
<reference evidence="11 12" key="1">
    <citation type="submission" date="2020-05" db="EMBL/GenBank/DDBJ databases">
        <title>Description of Pedobacter foliorum sp. nov.</title>
        <authorList>
            <person name="Qi S."/>
            <person name="Carlier A."/>
            <person name="Cnockaert M."/>
            <person name="Vandamme P."/>
        </authorList>
    </citation>
    <scope>NUCLEOTIDE SEQUENCE [LARGE SCALE GENOMIC DNA]</scope>
    <source>
        <strain evidence="11 12">LMG 31300</strain>
    </source>
</reference>
<name>A0ABX2D8G5_9SPHI</name>
<protein>
    <recommendedName>
        <fullName evidence="2">histidine kinase</fullName>
        <ecNumber evidence="2">2.7.13.3</ecNumber>
    </recommendedName>
</protein>
<keyword evidence="7" id="KW-0067">ATP-binding</keyword>
<comment type="catalytic activity">
    <reaction evidence="1">
        <text>ATP + protein L-histidine = ADP + protein N-phospho-L-histidine.</text>
        <dbReference type="EC" id="2.7.13.3"/>
    </reaction>
</comment>
<gene>
    <name evidence="11" type="ORF">HQN85_01305</name>
</gene>
<evidence type="ECO:0000259" key="10">
    <source>
        <dbReference type="PROSITE" id="PS50109"/>
    </source>
</evidence>
<dbReference type="InterPro" id="IPR011712">
    <property type="entry name" value="Sig_transdc_His_kin_sub3_dim/P"/>
</dbReference>
<evidence type="ECO:0000256" key="6">
    <source>
        <dbReference type="ARBA" id="ARBA00022777"/>
    </source>
</evidence>
<dbReference type="Pfam" id="PF07730">
    <property type="entry name" value="HisKA_3"/>
    <property type="match status" value="1"/>
</dbReference>
<dbReference type="EMBL" id="JABMKV010000001">
    <property type="protein sequence ID" value="NQX30347.1"/>
    <property type="molecule type" value="Genomic_DNA"/>
</dbReference>
<keyword evidence="4" id="KW-0808">Transferase</keyword>
<organism evidence="11 12">
    <name type="scientific">Pedobacter boryungensis</name>
    <dbReference type="NCBI Taxonomy" id="869962"/>
    <lineage>
        <taxon>Bacteria</taxon>
        <taxon>Pseudomonadati</taxon>
        <taxon>Bacteroidota</taxon>
        <taxon>Sphingobacteriia</taxon>
        <taxon>Sphingobacteriales</taxon>
        <taxon>Sphingobacteriaceae</taxon>
        <taxon>Pedobacter</taxon>
    </lineage>
</organism>